<dbReference type="Proteomes" id="UP000276899">
    <property type="component" value="Chromosome"/>
</dbReference>
<keyword evidence="2" id="KW-0805">Transcription regulation</keyword>
<dbReference type="Pfam" id="PF04198">
    <property type="entry name" value="Sugar-bind"/>
    <property type="match status" value="1"/>
</dbReference>
<evidence type="ECO:0000256" key="3">
    <source>
        <dbReference type="ARBA" id="ARBA00023125"/>
    </source>
</evidence>
<evidence type="ECO:0000259" key="5">
    <source>
        <dbReference type="Pfam" id="PF04198"/>
    </source>
</evidence>
<evidence type="ECO:0000256" key="4">
    <source>
        <dbReference type="ARBA" id="ARBA00023163"/>
    </source>
</evidence>
<sequence>MKDAHREHLMLRAAELYYYERLTQAAIADRLMCSRWTVGRLLEEARDSGMISISIVHPSARDRSIELELVDAFGVGEAIVVAAQATLEATARLVASTAAGCLTGLRPRPASLGVSWGRTVAGMARAMPDRWMRDLHVYQAFGGLARSDDAAVTDSIGLLARKGQGIGHLLPAPALVGDVDLARRLLQEPTVASTLEAAARADAIIYSPGAVSRDSILVRSGYLTAQMMERLRHIGAKADILAHFVDDSGQPVSAELEERSIAIGLDALAAAKTCILLGSGAHRAEPMRVALAAGYASTVVTDAQTAAAILAR</sequence>
<dbReference type="PANTHER" id="PTHR34294">
    <property type="entry name" value="TRANSCRIPTIONAL REGULATOR-RELATED"/>
    <property type="match status" value="1"/>
</dbReference>
<dbReference type="AlphaFoldDB" id="A0A448K8Y8"/>
<dbReference type="EMBL" id="LR134363">
    <property type="protein sequence ID" value="VEG73438.1"/>
    <property type="molecule type" value="Genomic_DNA"/>
</dbReference>
<evidence type="ECO:0000313" key="6">
    <source>
        <dbReference type="EMBL" id="VEG73438.1"/>
    </source>
</evidence>
<dbReference type="GO" id="GO:0003677">
    <property type="term" value="F:DNA binding"/>
    <property type="evidence" value="ECO:0007669"/>
    <property type="project" value="UniProtKB-KW"/>
</dbReference>
<dbReference type="InterPro" id="IPR036388">
    <property type="entry name" value="WH-like_DNA-bd_sf"/>
</dbReference>
<dbReference type="Gene3D" id="1.10.10.10">
    <property type="entry name" value="Winged helix-like DNA-binding domain superfamily/Winged helix DNA-binding domain"/>
    <property type="match status" value="1"/>
</dbReference>
<dbReference type="InterPro" id="IPR007324">
    <property type="entry name" value="Sugar-bd_dom_put"/>
</dbReference>
<dbReference type="SUPFAM" id="SSF100950">
    <property type="entry name" value="NagB/RpiA/CoA transferase-like"/>
    <property type="match status" value="1"/>
</dbReference>
<dbReference type="RefSeq" id="WP_026427244.1">
    <property type="nucleotide sequence ID" value="NZ_CBCRWE010000028.1"/>
</dbReference>
<protein>
    <submittedName>
        <fullName evidence="6">Deoxyribonucleoside regulator</fullName>
    </submittedName>
</protein>
<dbReference type="STRING" id="1278298.GCA_000428685_02299"/>
<evidence type="ECO:0000313" key="7">
    <source>
        <dbReference type="Proteomes" id="UP000276899"/>
    </source>
</evidence>
<dbReference type="KEGG" id="asla:NCTC11923_00043"/>
<dbReference type="InterPro" id="IPR037171">
    <property type="entry name" value="NagB/RpiA_transferase-like"/>
</dbReference>
<keyword evidence="7" id="KW-1185">Reference proteome</keyword>
<accession>A0A448K8Y8</accession>
<proteinExistence type="inferred from homology"/>
<keyword evidence="4" id="KW-0804">Transcription</keyword>
<reference evidence="6 7" key="1">
    <citation type="submission" date="2018-12" db="EMBL/GenBank/DDBJ databases">
        <authorList>
            <consortium name="Pathogen Informatics"/>
        </authorList>
    </citation>
    <scope>NUCLEOTIDE SEQUENCE [LARGE SCALE GENOMIC DNA]</scope>
    <source>
        <strain evidence="6 7">NCTC11923</strain>
    </source>
</reference>
<dbReference type="Gene3D" id="3.40.50.1360">
    <property type="match status" value="1"/>
</dbReference>
<dbReference type="InterPro" id="IPR051054">
    <property type="entry name" value="SorC_transcr_regulators"/>
</dbReference>
<feature type="domain" description="Sugar-binding" evidence="5">
    <location>
        <begin position="61"/>
        <end position="311"/>
    </location>
</feature>
<keyword evidence="3" id="KW-0238">DNA-binding</keyword>
<organism evidence="6 7">
    <name type="scientific">Actinomyces slackii</name>
    <dbReference type="NCBI Taxonomy" id="52774"/>
    <lineage>
        <taxon>Bacteria</taxon>
        <taxon>Bacillati</taxon>
        <taxon>Actinomycetota</taxon>
        <taxon>Actinomycetes</taxon>
        <taxon>Actinomycetales</taxon>
        <taxon>Actinomycetaceae</taxon>
        <taxon>Actinomyces</taxon>
    </lineage>
</organism>
<evidence type="ECO:0000256" key="1">
    <source>
        <dbReference type="ARBA" id="ARBA00010466"/>
    </source>
</evidence>
<evidence type="ECO:0000256" key="2">
    <source>
        <dbReference type="ARBA" id="ARBA00023015"/>
    </source>
</evidence>
<dbReference type="GO" id="GO:0030246">
    <property type="term" value="F:carbohydrate binding"/>
    <property type="evidence" value="ECO:0007669"/>
    <property type="project" value="InterPro"/>
</dbReference>
<gene>
    <name evidence="6" type="primary">deoR_1</name>
    <name evidence="6" type="ORF">NCTC11923_00043</name>
</gene>
<dbReference type="PANTHER" id="PTHR34294:SF1">
    <property type="entry name" value="TRANSCRIPTIONAL REGULATOR LSRR"/>
    <property type="match status" value="1"/>
</dbReference>
<name>A0A448K8Y8_9ACTO</name>
<comment type="similarity">
    <text evidence="1">Belongs to the SorC transcriptional regulatory family.</text>
</comment>